<proteinExistence type="predicted"/>
<dbReference type="EMBL" id="JAIWYP010000007">
    <property type="protein sequence ID" value="KAH3802240.1"/>
    <property type="molecule type" value="Genomic_DNA"/>
</dbReference>
<dbReference type="CDD" id="cd17039">
    <property type="entry name" value="Ubl_ubiquitin_like"/>
    <property type="match status" value="1"/>
</dbReference>
<reference evidence="2" key="2">
    <citation type="submission" date="2020-11" db="EMBL/GenBank/DDBJ databases">
        <authorList>
            <person name="McCartney M.A."/>
            <person name="Auch B."/>
            <person name="Kono T."/>
            <person name="Mallez S."/>
            <person name="Becker A."/>
            <person name="Gohl D.M."/>
            <person name="Silverstein K.A.T."/>
            <person name="Koren S."/>
            <person name="Bechman K.B."/>
            <person name="Herman A."/>
            <person name="Abrahante J.E."/>
            <person name="Garbe J."/>
        </authorList>
    </citation>
    <scope>NUCLEOTIDE SEQUENCE</scope>
    <source>
        <strain evidence="2">Duluth1</strain>
        <tissue evidence="2">Whole animal</tissue>
    </source>
</reference>
<dbReference type="CDD" id="cd20336">
    <property type="entry name" value="Rcat_RBR"/>
    <property type="match status" value="1"/>
</dbReference>
<evidence type="ECO:0000313" key="2">
    <source>
        <dbReference type="EMBL" id="KAH3802240.1"/>
    </source>
</evidence>
<dbReference type="InterPro" id="IPR029071">
    <property type="entry name" value="Ubiquitin-like_domsf"/>
</dbReference>
<dbReference type="SMART" id="SM00213">
    <property type="entry name" value="UBQ"/>
    <property type="match status" value="1"/>
</dbReference>
<comment type="caution">
    <text evidence="2">The sequence shown here is derived from an EMBL/GenBank/DDBJ whole genome shotgun (WGS) entry which is preliminary data.</text>
</comment>
<organism evidence="2 3">
    <name type="scientific">Dreissena polymorpha</name>
    <name type="common">Zebra mussel</name>
    <name type="synonym">Mytilus polymorpha</name>
    <dbReference type="NCBI Taxonomy" id="45954"/>
    <lineage>
        <taxon>Eukaryota</taxon>
        <taxon>Metazoa</taxon>
        <taxon>Spiralia</taxon>
        <taxon>Lophotrochozoa</taxon>
        <taxon>Mollusca</taxon>
        <taxon>Bivalvia</taxon>
        <taxon>Autobranchia</taxon>
        <taxon>Heteroconchia</taxon>
        <taxon>Euheterodonta</taxon>
        <taxon>Imparidentia</taxon>
        <taxon>Neoheterodontei</taxon>
        <taxon>Myida</taxon>
        <taxon>Dreissenoidea</taxon>
        <taxon>Dreissenidae</taxon>
        <taxon>Dreissena</taxon>
    </lineage>
</organism>
<dbReference type="OrthoDB" id="419317at2759"/>
<dbReference type="Gene3D" id="3.10.20.90">
    <property type="entry name" value="Phosphatidylinositol 3-kinase Catalytic Subunit, Chain A, domain 1"/>
    <property type="match status" value="1"/>
</dbReference>
<feature type="domain" description="Ubiquitin-like" evidence="1">
    <location>
        <begin position="4"/>
        <end position="86"/>
    </location>
</feature>
<dbReference type="SUPFAM" id="SSF57850">
    <property type="entry name" value="RING/U-box"/>
    <property type="match status" value="1"/>
</dbReference>
<dbReference type="PROSITE" id="PS50053">
    <property type="entry name" value="UBIQUITIN_2"/>
    <property type="match status" value="1"/>
</dbReference>
<evidence type="ECO:0000259" key="1">
    <source>
        <dbReference type="PROSITE" id="PS50053"/>
    </source>
</evidence>
<protein>
    <recommendedName>
        <fullName evidence="1">Ubiquitin-like domain-containing protein</fullName>
    </recommendedName>
</protein>
<dbReference type="Gene3D" id="1.20.120.1750">
    <property type="match status" value="1"/>
</dbReference>
<name>A0A9D4FNT8_DREPO</name>
<gene>
    <name evidence="2" type="ORF">DPMN_155913</name>
</gene>
<dbReference type="Proteomes" id="UP000828390">
    <property type="component" value="Unassembled WGS sequence"/>
</dbReference>
<dbReference type="AlphaFoldDB" id="A0A9D4FNT8"/>
<dbReference type="InterPro" id="IPR000626">
    <property type="entry name" value="Ubiquitin-like_dom"/>
</dbReference>
<accession>A0A9D4FNT8</accession>
<evidence type="ECO:0000313" key="3">
    <source>
        <dbReference type="Proteomes" id="UP000828390"/>
    </source>
</evidence>
<sequence length="338" mass="37938">MSDISITVNGFGGVERSVTIGQADSIKELKNRVKQTFNLTLEDDIRLLYMCKDLREKDEHGREKFVKDYGVENLDTVSLVLRVHGGSASNVSGNDLPLATERDFITLEDTPVGQSWKMPCGHVLGPDSLKSICKTVLAAGGYEFRCSYKEGANSKFCNMQWDFSTVKRMALLTNTEIKDFKKKIAYNYRKACGIKECPKCKSFCSRKRNTDQRVICPNCTRNDRKNYEFCWFCLKIWMSSGVSECGNSGCFGKDARLEVLKNSETKEVVGVKCPKLRACPTCGVFIEHIEKCKHMSCPCGTKFCFICLKKSDVNGSYTCGSYNTKCEVAPVQTEIPTL</sequence>
<reference evidence="2" key="1">
    <citation type="journal article" date="2019" name="bioRxiv">
        <title>The Genome of the Zebra Mussel, Dreissena polymorpha: A Resource for Invasive Species Research.</title>
        <authorList>
            <person name="McCartney M.A."/>
            <person name="Auch B."/>
            <person name="Kono T."/>
            <person name="Mallez S."/>
            <person name="Zhang Y."/>
            <person name="Obille A."/>
            <person name="Becker A."/>
            <person name="Abrahante J.E."/>
            <person name="Garbe J."/>
            <person name="Badalamenti J.P."/>
            <person name="Herman A."/>
            <person name="Mangelson H."/>
            <person name="Liachko I."/>
            <person name="Sullivan S."/>
            <person name="Sone E.D."/>
            <person name="Koren S."/>
            <person name="Silverstein K.A.T."/>
            <person name="Beckman K.B."/>
            <person name="Gohl D.M."/>
        </authorList>
    </citation>
    <scope>NUCLEOTIDE SEQUENCE</scope>
    <source>
        <strain evidence="2">Duluth1</strain>
        <tissue evidence="2">Whole animal</tissue>
    </source>
</reference>
<keyword evidence="3" id="KW-1185">Reference proteome</keyword>
<dbReference type="SUPFAM" id="SSF54236">
    <property type="entry name" value="Ubiquitin-like"/>
    <property type="match status" value="1"/>
</dbReference>